<feature type="compositionally biased region" description="Basic and acidic residues" evidence="1">
    <location>
        <begin position="197"/>
        <end position="214"/>
    </location>
</feature>
<name>A0A2B4SRJ2_STYPI</name>
<evidence type="ECO:0000313" key="2">
    <source>
        <dbReference type="EMBL" id="PFX31107.1"/>
    </source>
</evidence>
<feature type="compositionally biased region" description="Polar residues" evidence="1">
    <location>
        <begin position="71"/>
        <end position="89"/>
    </location>
</feature>
<comment type="caution">
    <text evidence="2">The sequence shown here is derived from an EMBL/GenBank/DDBJ whole genome shotgun (WGS) entry which is preliminary data.</text>
</comment>
<feature type="region of interest" description="Disordered" evidence="1">
    <location>
        <begin position="399"/>
        <end position="441"/>
    </location>
</feature>
<feature type="compositionally biased region" description="Basic and acidic residues" evidence="1">
    <location>
        <begin position="424"/>
        <end position="435"/>
    </location>
</feature>
<dbReference type="Proteomes" id="UP000225706">
    <property type="component" value="Unassembled WGS sequence"/>
</dbReference>
<feature type="region of interest" description="Disordered" evidence="1">
    <location>
        <begin position="68"/>
        <end position="89"/>
    </location>
</feature>
<sequence length="563" mass="63446">MEFYLNTATPHQVWTLDESSNSHGAEIQGEMQTSGGNFGKALQSCRPEEPRYLDSFKSGIRFRGSVPHRSTAANQMSPSSCTKSTPWEATLSPTDIQDRMQPYAVGLSSQIDNLLQSLPTTSTKMNSYHHIVDPRETNLMGISSYVMDIPRDIPIRPPGENAFHSRPTSSTNMIPNHLSVDSNEMDSKGIPTNAMDIPRDVDPYRVGNSREKDPNGTMSSHTTYPREEYLGGIQSDQMKSPEEVRATMVYLIRENNDGEERNFHQETQRENSQFIQPRQSFPLNQTCSKAGTSFKKKVSLPDGAPLYHAKLQRELTSQAYEKANKGGSNFINQTSSDGRIRSEYLPLTSQETTINGRGFIATCPRCHCVVASRPQPALSPTTPGTQNTRTSVIMLTQESEVQETKETSKHCAGGNQTWPSSRKRPLENDSDHSEEEKDDEELQEMFFRVNIDGTTARFRLTEEDWAKMPIKTFPSGGRLLSGDWTRIFLNKVKESNPWCSLRFKNNHVRSENSRKMHSSVFFRGGAECKYPECNVKLRFVIKKDYGRHVDVAYIGNVCHSSST</sequence>
<protein>
    <submittedName>
        <fullName evidence="2">Uncharacterized protein</fullName>
    </submittedName>
</protein>
<reference evidence="3" key="1">
    <citation type="journal article" date="2017" name="bioRxiv">
        <title>Comparative analysis of the genomes of Stylophora pistillata and Acropora digitifera provides evidence for extensive differences between species of corals.</title>
        <authorList>
            <person name="Voolstra C.R."/>
            <person name="Li Y."/>
            <person name="Liew Y.J."/>
            <person name="Baumgarten S."/>
            <person name="Zoccola D."/>
            <person name="Flot J.-F."/>
            <person name="Tambutte S."/>
            <person name="Allemand D."/>
            <person name="Aranda M."/>
        </authorList>
    </citation>
    <scope>NUCLEOTIDE SEQUENCE [LARGE SCALE GENOMIC DNA]</scope>
</reference>
<feature type="region of interest" description="Disordered" evidence="1">
    <location>
        <begin position="188"/>
        <end position="223"/>
    </location>
</feature>
<dbReference type="EMBL" id="LSMT01000040">
    <property type="protein sequence ID" value="PFX31107.1"/>
    <property type="molecule type" value="Genomic_DNA"/>
</dbReference>
<gene>
    <name evidence="2" type="ORF">AWC38_SpisGene4083</name>
</gene>
<proteinExistence type="predicted"/>
<dbReference type="AlphaFoldDB" id="A0A2B4SRJ2"/>
<keyword evidence="3" id="KW-1185">Reference proteome</keyword>
<organism evidence="2 3">
    <name type="scientific">Stylophora pistillata</name>
    <name type="common">Smooth cauliflower coral</name>
    <dbReference type="NCBI Taxonomy" id="50429"/>
    <lineage>
        <taxon>Eukaryota</taxon>
        <taxon>Metazoa</taxon>
        <taxon>Cnidaria</taxon>
        <taxon>Anthozoa</taxon>
        <taxon>Hexacorallia</taxon>
        <taxon>Scleractinia</taxon>
        <taxon>Astrocoeniina</taxon>
        <taxon>Pocilloporidae</taxon>
        <taxon>Stylophora</taxon>
    </lineage>
</organism>
<evidence type="ECO:0000313" key="3">
    <source>
        <dbReference type="Proteomes" id="UP000225706"/>
    </source>
</evidence>
<accession>A0A2B4SRJ2</accession>
<dbReference type="OrthoDB" id="5983789at2759"/>
<evidence type="ECO:0000256" key="1">
    <source>
        <dbReference type="SAM" id="MobiDB-lite"/>
    </source>
</evidence>